<keyword evidence="2" id="KW-1185">Reference proteome</keyword>
<accession>A0ABZ2XE61</accession>
<evidence type="ECO:0000313" key="1">
    <source>
        <dbReference type="EMBL" id="WZJ20109.1"/>
    </source>
</evidence>
<gene>
    <name evidence="1" type="ORF">AADV58_09045</name>
</gene>
<name>A0ABZ2XE61_9RHOO</name>
<protein>
    <submittedName>
        <fullName evidence="1">Uncharacterized protein</fullName>
    </submittedName>
</protein>
<dbReference type="EMBL" id="CP151406">
    <property type="protein sequence ID" value="WZJ20109.1"/>
    <property type="molecule type" value="Genomic_DNA"/>
</dbReference>
<dbReference type="RefSeq" id="WP_341742950.1">
    <property type="nucleotide sequence ID" value="NZ_CP151406.1"/>
</dbReference>
<dbReference type="Proteomes" id="UP001479520">
    <property type="component" value="Chromosome"/>
</dbReference>
<organism evidence="1 2">
    <name type="scientific">Azonexus hydrophilus</name>
    <dbReference type="NCBI Taxonomy" id="418702"/>
    <lineage>
        <taxon>Bacteria</taxon>
        <taxon>Pseudomonadati</taxon>
        <taxon>Pseudomonadota</taxon>
        <taxon>Betaproteobacteria</taxon>
        <taxon>Rhodocyclales</taxon>
        <taxon>Azonexaceae</taxon>
        <taxon>Azonexus</taxon>
    </lineage>
</organism>
<proteinExistence type="predicted"/>
<reference evidence="1 2" key="1">
    <citation type="submission" date="2024-04" db="EMBL/GenBank/DDBJ databases">
        <title>Dissimilatory iodate-reducing microorganisms contribute to the enrichment of iodine in groundwater.</title>
        <authorList>
            <person name="Jiang Z."/>
        </authorList>
    </citation>
    <scope>NUCLEOTIDE SEQUENCE [LARGE SCALE GENOMIC DNA]</scope>
    <source>
        <strain evidence="1 2">NCP973</strain>
    </source>
</reference>
<evidence type="ECO:0000313" key="2">
    <source>
        <dbReference type="Proteomes" id="UP001479520"/>
    </source>
</evidence>
<sequence length="372" mass="41672">MPLADLIRKILGPLLTLLLLAGVSLGIWYSFQGRLAEQRNGSIETVRGLSGSEKIPFLKDPRLQQRLESFGLRLEAHKAGSREIALRPDLNEYDFAYPAGTPAATKLQKEQGKHQAYPTFFTPMVIASWKPVVAVLEAQGIVQKRDDTWYIIDMLKLMHWMDAGKRWRDIPGNNQYPVGKSVLVSTTDIRTSNSAAMYLALLSYLANDRNVVQDDSQANKVLPVIAPLFLKQGYQESSSAGPFEDYVAMGMGKAPLVLMYESQFIEYLANTPAAQRNPDMVLLYPEPTVYTKHVLVPISERGRRLGELLAEDSELQRLAVEYGYRVVQPGLFESINRTRGISAPATLLDVVDPPAYEILERMINTIEQMASR</sequence>